<gene>
    <name evidence="10" type="ORF">J2Z44_002306</name>
</gene>
<organism evidence="10 11">
    <name type="scientific">Clostridium punense</name>
    <dbReference type="NCBI Taxonomy" id="1054297"/>
    <lineage>
        <taxon>Bacteria</taxon>
        <taxon>Bacillati</taxon>
        <taxon>Bacillota</taxon>
        <taxon>Clostridia</taxon>
        <taxon>Eubacteriales</taxon>
        <taxon>Clostridiaceae</taxon>
        <taxon>Clostridium</taxon>
    </lineage>
</organism>
<evidence type="ECO:0000313" key="10">
    <source>
        <dbReference type="EMBL" id="MBP2022485.1"/>
    </source>
</evidence>
<evidence type="ECO:0000256" key="3">
    <source>
        <dbReference type="ARBA" id="ARBA00022741"/>
    </source>
</evidence>
<proteinExistence type="predicted"/>
<evidence type="ECO:0000256" key="4">
    <source>
        <dbReference type="ARBA" id="ARBA00022840"/>
    </source>
</evidence>
<feature type="transmembrane region" description="Helical" evidence="7">
    <location>
        <begin position="497"/>
        <end position="524"/>
    </location>
</feature>
<dbReference type="InterPro" id="IPR001466">
    <property type="entry name" value="Beta-lactam-related"/>
</dbReference>
<name>A0ABS4K5C6_9CLOT</name>
<dbReference type="Gene3D" id="1.20.1560.10">
    <property type="entry name" value="ABC transporter type 1, transmembrane domain"/>
    <property type="match status" value="1"/>
</dbReference>
<dbReference type="Pfam" id="PF00005">
    <property type="entry name" value="ABC_tran"/>
    <property type="match status" value="1"/>
</dbReference>
<evidence type="ECO:0000256" key="5">
    <source>
        <dbReference type="ARBA" id="ARBA00022989"/>
    </source>
</evidence>
<dbReference type="InterPro" id="IPR011527">
    <property type="entry name" value="ABC1_TM_dom"/>
</dbReference>
<feature type="transmembrane region" description="Helical" evidence="7">
    <location>
        <begin position="169"/>
        <end position="192"/>
    </location>
</feature>
<dbReference type="SUPFAM" id="SSF56601">
    <property type="entry name" value="beta-lactamase/transpeptidase-like"/>
    <property type="match status" value="1"/>
</dbReference>
<keyword evidence="5 7" id="KW-1133">Transmembrane helix</keyword>
<dbReference type="PANTHER" id="PTHR43394">
    <property type="entry name" value="ATP-DEPENDENT PERMEASE MDL1, MITOCHONDRIAL"/>
    <property type="match status" value="1"/>
</dbReference>
<evidence type="ECO:0000256" key="6">
    <source>
        <dbReference type="ARBA" id="ARBA00023136"/>
    </source>
</evidence>
<comment type="caution">
    <text evidence="10">The sequence shown here is derived from an EMBL/GenBank/DDBJ whole genome shotgun (WGS) entry which is preliminary data.</text>
</comment>
<feature type="transmembrane region" description="Helical" evidence="7">
    <location>
        <begin position="314"/>
        <end position="331"/>
    </location>
</feature>
<dbReference type="SMART" id="SM00382">
    <property type="entry name" value="AAA"/>
    <property type="match status" value="1"/>
</dbReference>
<feature type="transmembrane region" description="Helical" evidence="7">
    <location>
        <begin position="389"/>
        <end position="410"/>
    </location>
</feature>
<dbReference type="InterPro" id="IPR012338">
    <property type="entry name" value="Beta-lactam/transpept-like"/>
</dbReference>
<feature type="transmembrane region" description="Helical" evidence="7">
    <location>
        <begin position="213"/>
        <end position="233"/>
    </location>
</feature>
<comment type="subcellular location">
    <subcellularLocation>
        <location evidence="1">Cell membrane</location>
        <topology evidence="1">Multi-pass membrane protein</topology>
    </subcellularLocation>
</comment>
<evidence type="ECO:0000256" key="1">
    <source>
        <dbReference type="ARBA" id="ARBA00004651"/>
    </source>
</evidence>
<feature type="transmembrane region" description="Helical" evidence="7">
    <location>
        <begin position="283"/>
        <end position="308"/>
    </location>
</feature>
<dbReference type="PROSITE" id="PS50929">
    <property type="entry name" value="ABC_TM1F"/>
    <property type="match status" value="1"/>
</dbReference>
<dbReference type="InterPro" id="IPR039421">
    <property type="entry name" value="Type_1_exporter"/>
</dbReference>
<dbReference type="NCBIfam" id="TIGR01194">
    <property type="entry name" value="cyc_pep_trnsptr"/>
    <property type="match status" value="1"/>
</dbReference>
<evidence type="ECO:0000256" key="2">
    <source>
        <dbReference type="ARBA" id="ARBA00022692"/>
    </source>
</evidence>
<dbReference type="InterPro" id="IPR036640">
    <property type="entry name" value="ABC1_TM_sf"/>
</dbReference>
<dbReference type="PANTHER" id="PTHR43394:SF1">
    <property type="entry name" value="ATP-BINDING CASSETTE SUB-FAMILY B MEMBER 10, MITOCHONDRIAL"/>
    <property type="match status" value="1"/>
</dbReference>
<keyword evidence="2 7" id="KW-0812">Transmembrane</keyword>
<dbReference type="InterPro" id="IPR027417">
    <property type="entry name" value="P-loop_NTPase"/>
</dbReference>
<reference evidence="10 11" key="1">
    <citation type="submission" date="2021-03" db="EMBL/GenBank/DDBJ databases">
        <title>Genomic Encyclopedia of Type Strains, Phase IV (KMG-IV): sequencing the most valuable type-strain genomes for metagenomic binning, comparative biology and taxonomic classification.</title>
        <authorList>
            <person name="Goeker M."/>
        </authorList>
    </citation>
    <scope>NUCLEOTIDE SEQUENCE [LARGE SCALE GENOMIC DNA]</scope>
    <source>
        <strain evidence="10 11">DSM 28650</strain>
    </source>
</reference>
<keyword evidence="3" id="KW-0547">Nucleotide-binding</keyword>
<protein>
    <submittedName>
        <fullName evidence="10">Cyclic peptide transporter</fullName>
    </submittedName>
</protein>
<feature type="transmembrane region" description="Helical" evidence="7">
    <location>
        <begin position="536"/>
        <end position="558"/>
    </location>
</feature>
<dbReference type="Gene3D" id="3.40.50.300">
    <property type="entry name" value="P-loop containing nucleotide triphosphate hydrolases"/>
    <property type="match status" value="1"/>
</dbReference>
<sequence length="800" mass="90730">MGLNNTHLFKNEAINAHMTSGYKIGFLKPQLYEAPVYRGNKPAGYIISSGEDMAKWLKIQMGTMNEVKFDKDIIKKSQEANIGVSVEGNELFYASGWYVYQKTQVSHAGGNTNYSSYIIFNPQEKIGVAVLSNINSKTVQRTGFGIYGILQGKSLRKEVKDLNINADKVAVVIMCISSLIALVTLFFMIKALRDVFRKQRYFKFNGIKSSLRFIFSLLFMLGLSYCIYLVPQVLYNGVSWGFVFVWLPKSVEVALYSVYIAIWFTYVYFMFTSFLKKEKDKGILVLSLLSVLSGFGNALIIFTINMAINSNNTLKVKLLIYFILGIVLYVYGQKIMREKLIDFTNEIVYSKRMEIVNKLLGAKYSKFEQIEKGRIQSTLNNDTETISRFVNILISGITSAVTLICCFIYLGTINIYALLLSVLIIVLIVGIYYLVGRYANKLGEEARDLQNVFFKFISDLIGGFKELSLNAKRKNEFEKDMEESCGKYKVKRSKSALAFANMFVIGELLFTLAIGSVVFIFPLILKNLDSTSLTSYVFILLYMTGPVHGILNTIPNAIEVKISLKRINSLIDEITASTKKEDNVIDENIVGNLSLKLKDVEYEYDKTDGQSFKVGPINYEFKSEEIVFITGGNGSGKSTLAKLLTGLYLPSKGEITLNGIVSQKRLSESYSTVFADFYLFDKLYGINYKGKEDEIQRYLEILQLSDKVQIQDGKFSTTKLSTGQKKRLALLVTYLEDRPIYLFDEWAADQDPEFRLFFYDTLIPELKAKGKCVIAVTHDDRYFNLADRVIKMEFGKISDS</sequence>
<dbReference type="Pfam" id="PF00144">
    <property type="entry name" value="Beta-lactamase"/>
    <property type="match status" value="1"/>
</dbReference>
<feature type="domain" description="ABC transmembrane type-1" evidence="9">
    <location>
        <begin position="282"/>
        <end position="559"/>
    </location>
</feature>
<evidence type="ECO:0000313" key="11">
    <source>
        <dbReference type="Proteomes" id="UP001519308"/>
    </source>
</evidence>
<dbReference type="InterPro" id="IPR003439">
    <property type="entry name" value="ABC_transporter-like_ATP-bd"/>
</dbReference>
<dbReference type="PROSITE" id="PS50893">
    <property type="entry name" value="ABC_TRANSPORTER_2"/>
    <property type="match status" value="1"/>
</dbReference>
<evidence type="ECO:0000259" key="8">
    <source>
        <dbReference type="PROSITE" id="PS50893"/>
    </source>
</evidence>
<dbReference type="InterPro" id="IPR005898">
    <property type="entry name" value="Cyc_pep_transpt_SyrD/YojI"/>
</dbReference>
<keyword evidence="11" id="KW-1185">Reference proteome</keyword>
<feature type="domain" description="ABC transporter" evidence="8">
    <location>
        <begin position="595"/>
        <end position="800"/>
    </location>
</feature>
<dbReference type="Gene3D" id="3.40.710.10">
    <property type="entry name" value="DD-peptidase/beta-lactamase superfamily"/>
    <property type="match status" value="1"/>
</dbReference>
<dbReference type="Pfam" id="PF00664">
    <property type="entry name" value="ABC_membrane"/>
    <property type="match status" value="1"/>
</dbReference>
<dbReference type="SUPFAM" id="SSF90123">
    <property type="entry name" value="ABC transporter transmembrane region"/>
    <property type="match status" value="1"/>
</dbReference>
<dbReference type="Proteomes" id="UP001519308">
    <property type="component" value="Unassembled WGS sequence"/>
</dbReference>
<keyword evidence="6 7" id="KW-0472">Membrane</keyword>
<evidence type="ECO:0000259" key="9">
    <source>
        <dbReference type="PROSITE" id="PS50929"/>
    </source>
</evidence>
<dbReference type="EMBL" id="JAGGLL010000017">
    <property type="protein sequence ID" value="MBP2022485.1"/>
    <property type="molecule type" value="Genomic_DNA"/>
</dbReference>
<accession>A0ABS4K5C6</accession>
<feature type="transmembrane region" description="Helical" evidence="7">
    <location>
        <begin position="416"/>
        <end position="435"/>
    </location>
</feature>
<feature type="transmembrane region" description="Helical" evidence="7">
    <location>
        <begin position="253"/>
        <end position="271"/>
    </location>
</feature>
<keyword evidence="4" id="KW-0067">ATP-binding</keyword>
<dbReference type="SUPFAM" id="SSF52540">
    <property type="entry name" value="P-loop containing nucleoside triphosphate hydrolases"/>
    <property type="match status" value="1"/>
</dbReference>
<dbReference type="InterPro" id="IPR003593">
    <property type="entry name" value="AAA+_ATPase"/>
</dbReference>
<evidence type="ECO:0000256" key="7">
    <source>
        <dbReference type="SAM" id="Phobius"/>
    </source>
</evidence>